<evidence type="ECO:0000313" key="7">
    <source>
        <dbReference type="EMBL" id="MDI5967665.1"/>
    </source>
</evidence>
<dbReference type="RefSeq" id="WP_271325586.1">
    <property type="nucleotide sequence ID" value="NZ_JAAGKO020000108.1"/>
</dbReference>
<keyword evidence="8" id="KW-1185">Reference proteome</keyword>
<dbReference type="SFLD" id="SFLDG01386">
    <property type="entry name" value="main_SPASM_domain-containing"/>
    <property type="match status" value="1"/>
</dbReference>
<dbReference type="InterPro" id="IPR007197">
    <property type="entry name" value="rSAM"/>
</dbReference>
<dbReference type="InterPro" id="IPR013785">
    <property type="entry name" value="Aldolase_TIM"/>
</dbReference>
<dbReference type="SUPFAM" id="SSF102114">
    <property type="entry name" value="Radical SAM enzymes"/>
    <property type="match status" value="1"/>
</dbReference>
<feature type="domain" description="Radical SAM core" evidence="5">
    <location>
        <begin position="22"/>
        <end position="166"/>
    </location>
</feature>
<dbReference type="PANTHER" id="PTHR11228">
    <property type="entry name" value="RADICAL SAM DOMAIN PROTEIN"/>
    <property type="match status" value="1"/>
</dbReference>
<dbReference type="InterPro" id="IPR023885">
    <property type="entry name" value="4Fe4S-binding_SPASM_dom"/>
</dbReference>
<name>A0ABT6WB19_9ACTN</name>
<dbReference type="PANTHER" id="PTHR11228:SF7">
    <property type="entry name" value="PQQA PEPTIDE CYCLASE"/>
    <property type="match status" value="1"/>
</dbReference>
<dbReference type="SFLD" id="SFLDF00365">
    <property type="entry name" value="thuricin_CD_(TrnCD-like)"/>
    <property type="match status" value="1"/>
</dbReference>
<evidence type="ECO:0000313" key="8">
    <source>
        <dbReference type="Proteomes" id="UP001156398"/>
    </source>
</evidence>
<sequence>MLPLRRSSRREAVPELRFAWLEITGKCQLACGHCYADSGPGGDHGSMRVDDWRRVIGELAAFGVTMVQFIGGEPMLHPDLLVLIEYALGKGLRVEVFSNLVHVPAAAWPVLERVGVSLATSYYSDDPAEHAGITGRPVHARTRSNVAEAVSRGIAVRAGVIDVLPDQRVGAAQRELALLGVPLTGTDRVRKVGRGVRGCRSDTSQLCGHCTSGVVAISPHGAVWPCVFSRWLPVGNVLEASLADILGGPETERILTGLEEDFAARKPAVAGEGTELCDPQCGPACGPACHPSCWPTGAGPCTPNGGCQPNYD</sequence>
<reference evidence="7 8" key="1">
    <citation type="submission" date="2023-05" db="EMBL/GenBank/DDBJ databases">
        <title>Streptantibioticus silvisoli sp. nov., acidotolerant actinomycetes 1 from pine litter.</title>
        <authorList>
            <person name="Swiecimska M."/>
            <person name="Golinska P."/>
            <person name="Sangal V."/>
            <person name="Wachnowicz B."/>
            <person name="Goodfellow M."/>
        </authorList>
    </citation>
    <scope>NUCLEOTIDE SEQUENCE [LARGE SCALE GENOMIC DNA]</scope>
    <source>
        <strain evidence="7 8">SL54</strain>
    </source>
</reference>
<evidence type="ECO:0000259" key="6">
    <source>
        <dbReference type="Pfam" id="PF13186"/>
    </source>
</evidence>
<dbReference type="SFLD" id="SFLDG01067">
    <property type="entry name" value="SPASM/twitch_domain_containing"/>
    <property type="match status" value="1"/>
</dbReference>
<dbReference type="InterPro" id="IPR058240">
    <property type="entry name" value="rSAM_sf"/>
</dbReference>
<dbReference type="CDD" id="cd01335">
    <property type="entry name" value="Radical_SAM"/>
    <property type="match status" value="1"/>
</dbReference>
<evidence type="ECO:0000256" key="2">
    <source>
        <dbReference type="ARBA" id="ARBA00022723"/>
    </source>
</evidence>
<evidence type="ECO:0000259" key="5">
    <source>
        <dbReference type="Pfam" id="PF04055"/>
    </source>
</evidence>
<evidence type="ECO:0000256" key="3">
    <source>
        <dbReference type="ARBA" id="ARBA00023004"/>
    </source>
</evidence>
<protein>
    <submittedName>
        <fullName evidence="7">Radical SAM protein</fullName>
    </submittedName>
</protein>
<organism evidence="7 8">
    <name type="scientific">Streptantibioticus silvisoli</name>
    <dbReference type="NCBI Taxonomy" id="2705255"/>
    <lineage>
        <taxon>Bacteria</taxon>
        <taxon>Bacillati</taxon>
        <taxon>Actinomycetota</taxon>
        <taxon>Actinomycetes</taxon>
        <taxon>Kitasatosporales</taxon>
        <taxon>Streptomycetaceae</taxon>
        <taxon>Streptantibioticus</taxon>
    </lineage>
</organism>
<dbReference type="SFLD" id="SFLDS00029">
    <property type="entry name" value="Radical_SAM"/>
    <property type="match status" value="1"/>
</dbReference>
<dbReference type="InterPro" id="IPR050377">
    <property type="entry name" value="Radical_SAM_PqqE_MftC-like"/>
</dbReference>
<accession>A0ABT6WB19</accession>
<keyword evidence="4" id="KW-0411">Iron-sulfur</keyword>
<keyword evidence="2" id="KW-0479">Metal-binding</keyword>
<dbReference type="EMBL" id="JAAGKO020000108">
    <property type="protein sequence ID" value="MDI5967665.1"/>
    <property type="molecule type" value="Genomic_DNA"/>
</dbReference>
<keyword evidence="1" id="KW-0949">S-adenosyl-L-methionine</keyword>
<proteinExistence type="predicted"/>
<dbReference type="Pfam" id="PF04055">
    <property type="entry name" value="Radical_SAM"/>
    <property type="match status" value="1"/>
</dbReference>
<dbReference type="Pfam" id="PF13186">
    <property type="entry name" value="SPASM"/>
    <property type="match status" value="1"/>
</dbReference>
<comment type="caution">
    <text evidence="7">The sequence shown here is derived from an EMBL/GenBank/DDBJ whole genome shotgun (WGS) entry which is preliminary data.</text>
</comment>
<evidence type="ECO:0000256" key="1">
    <source>
        <dbReference type="ARBA" id="ARBA00022691"/>
    </source>
</evidence>
<gene>
    <name evidence="7" type="ORF">POF43_033930</name>
</gene>
<dbReference type="Proteomes" id="UP001156398">
    <property type="component" value="Unassembled WGS sequence"/>
</dbReference>
<evidence type="ECO:0000256" key="4">
    <source>
        <dbReference type="ARBA" id="ARBA00023014"/>
    </source>
</evidence>
<feature type="domain" description="4Fe4S-binding SPASM" evidence="6">
    <location>
        <begin position="207"/>
        <end position="255"/>
    </location>
</feature>
<dbReference type="Gene3D" id="3.20.20.70">
    <property type="entry name" value="Aldolase class I"/>
    <property type="match status" value="1"/>
</dbReference>
<dbReference type="SFLD" id="SFLDG01216">
    <property type="entry name" value="thioether_bond_formation_requi"/>
    <property type="match status" value="1"/>
</dbReference>
<keyword evidence="3" id="KW-0408">Iron</keyword>